<evidence type="ECO:0000259" key="4">
    <source>
        <dbReference type="Pfam" id="PF01370"/>
    </source>
</evidence>
<dbReference type="InterPro" id="IPR036291">
    <property type="entry name" value="NAD(P)-bd_dom_sf"/>
</dbReference>
<name>A0A6A6R761_9PEZI</name>
<sequence>MSTTPRIAPGGLVLVTGASGYIGSHVVDQLLKKGYRVRGTVRDATAQAWMTTHFGDNFSLVQVQDLSAPNALDEAVKGVDGIAHVASDVHISADAENWIPPIVQAAINVLEAAAKEPSVKSVVYCSSNAAMHRLQTNTPYELTSDSWNDEAVEMAYKKDGVADIERMVDVYSASKVLAERASWEWVKKNQPQFVFNTIIPNVNFGGVVSLKHQGFRSSAGLVKAIWYGQTIGMALIKPQWCLDVEDDALLHIAALVLPGVKNERVIAMAYRFDWTQILDILKKLYPDHDFPLESLPDMGKDMGKVSTERSEELIRQMGKSGFTSLEDTIRKSVEPILEAEGGAEYPLTEMDRIYEQQKTPQE</sequence>
<organism evidence="5 6">
    <name type="scientific">Lophium mytilinum</name>
    <dbReference type="NCBI Taxonomy" id="390894"/>
    <lineage>
        <taxon>Eukaryota</taxon>
        <taxon>Fungi</taxon>
        <taxon>Dikarya</taxon>
        <taxon>Ascomycota</taxon>
        <taxon>Pezizomycotina</taxon>
        <taxon>Dothideomycetes</taxon>
        <taxon>Pleosporomycetidae</taxon>
        <taxon>Mytilinidiales</taxon>
        <taxon>Mytilinidiaceae</taxon>
        <taxon>Lophium</taxon>
    </lineage>
</organism>
<keyword evidence="1" id="KW-0560">Oxidoreductase</keyword>
<gene>
    <name evidence="5" type="ORF">BU16DRAFT_569929</name>
</gene>
<dbReference type="EMBL" id="MU004183">
    <property type="protein sequence ID" value="KAF2500212.1"/>
    <property type="molecule type" value="Genomic_DNA"/>
</dbReference>
<reference evidence="5" key="1">
    <citation type="journal article" date="2020" name="Stud. Mycol.">
        <title>101 Dothideomycetes genomes: a test case for predicting lifestyles and emergence of pathogens.</title>
        <authorList>
            <person name="Haridas S."/>
            <person name="Albert R."/>
            <person name="Binder M."/>
            <person name="Bloem J."/>
            <person name="Labutti K."/>
            <person name="Salamov A."/>
            <person name="Andreopoulos B."/>
            <person name="Baker S."/>
            <person name="Barry K."/>
            <person name="Bills G."/>
            <person name="Bluhm B."/>
            <person name="Cannon C."/>
            <person name="Castanera R."/>
            <person name="Culley D."/>
            <person name="Daum C."/>
            <person name="Ezra D."/>
            <person name="Gonzalez J."/>
            <person name="Henrissat B."/>
            <person name="Kuo A."/>
            <person name="Liang C."/>
            <person name="Lipzen A."/>
            <person name="Lutzoni F."/>
            <person name="Magnuson J."/>
            <person name="Mondo S."/>
            <person name="Nolan M."/>
            <person name="Ohm R."/>
            <person name="Pangilinan J."/>
            <person name="Park H.-J."/>
            <person name="Ramirez L."/>
            <person name="Alfaro M."/>
            <person name="Sun H."/>
            <person name="Tritt A."/>
            <person name="Yoshinaga Y."/>
            <person name="Zwiers L.-H."/>
            <person name="Turgeon B."/>
            <person name="Goodwin S."/>
            <person name="Spatafora J."/>
            <person name="Crous P."/>
            <person name="Grigoriev I."/>
        </authorList>
    </citation>
    <scope>NUCLEOTIDE SEQUENCE</scope>
    <source>
        <strain evidence="5">CBS 269.34</strain>
    </source>
</reference>
<dbReference type="InterPro" id="IPR050425">
    <property type="entry name" value="NAD(P)_dehydrat-like"/>
</dbReference>
<feature type="domain" description="NAD-dependent epimerase/dehydratase" evidence="4">
    <location>
        <begin position="13"/>
        <end position="190"/>
    </location>
</feature>
<protein>
    <submittedName>
        <fullName evidence="5">NAD(P)-binding protein</fullName>
    </submittedName>
</protein>
<dbReference type="InterPro" id="IPR001509">
    <property type="entry name" value="Epimerase_deHydtase"/>
</dbReference>
<dbReference type="GO" id="GO:0016616">
    <property type="term" value="F:oxidoreductase activity, acting on the CH-OH group of donors, NAD or NADP as acceptor"/>
    <property type="evidence" value="ECO:0007669"/>
    <property type="project" value="TreeGrafter"/>
</dbReference>
<evidence type="ECO:0000256" key="2">
    <source>
        <dbReference type="ARBA" id="ARBA00023445"/>
    </source>
</evidence>
<dbReference type="PANTHER" id="PTHR10366">
    <property type="entry name" value="NAD DEPENDENT EPIMERASE/DEHYDRATASE"/>
    <property type="match status" value="1"/>
</dbReference>
<evidence type="ECO:0000256" key="3">
    <source>
        <dbReference type="SAM" id="MobiDB-lite"/>
    </source>
</evidence>
<dbReference type="PANTHER" id="PTHR10366:SF562">
    <property type="entry name" value="ALDEHYDE REDUCTASE II (AFU_ORTHOLOGUE AFUA_1G11360)"/>
    <property type="match status" value="1"/>
</dbReference>
<evidence type="ECO:0000313" key="6">
    <source>
        <dbReference type="Proteomes" id="UP000799750"/>
    </source>
</evidence>
<accession>A0A6A6R761</accession>
<feature type="region of interest" description="Disordered" evidence="3">
    <location>
        <begin position="343"/>
        <end position="362"/>
    </location>
</feature>
<dbReference type="SUPFAM" id="SSF51735">
    <property type="entry name" value="NAD(P)-binding Rossmann-fold domains"/>
    <property type="match status" value="1"/>
</dbReference>
<evidence type="ECO:0000256" key="1">
    <source>
        <dbReference type="ARBA" id="ARBA00023002"/>
    </source>
</evidence>
<feature type="compositionally biased region" description="Basic and acidic residues" evidence="3">
    <location>
        <begin position="349"/>
        <end position="362"/>
    </location>
</feature>
<dbReference type="Gene3D" id="3.40.50.720">
    <property type="entry name" value="NAD(P)-binding Rossmann-like Domain"/>
    <property type="match status" value="1"/>
</dbReference>
<evidence type="ECO:0000313" key="5">
    <source>
        <dbReference type="EMBL" id="KAF2500212.1"/>
    </source>
</evidence>
<dbReference type="AlphaFoldDB" id="A0A6A6R761"/>
<keyword evidence="6" id="KW-1185">Reference proteome</keyword>
<proteinExistence type="inferred from homology"/>
<dbReference type="Pfam" id="PF01370">
    <property type="entry name" value="Epimerase"/>
    <property type="match status" value="1"/>
</dbReference>
<dbReference type="Proteomes" id="UP000799750">
    <property type="component" value="Unassembled WGS sequence"/>
</dbReference>
<dbReference type="OrthoDB" id="2735536at2759"/>
<comment type="similarity">
    <text evidence="2">Belongs to the NAD(P)-dependent epimerase/dehydratase family. Dihydroflavonol-4-reductase subfamily.</text>
</comment>